<keyword evidence="3" id="KW-1185">Reference proteome</keyword>
<evidence type="ECO:0000313" key="2">
    <source>
        <dbReference type="EMBL" id="KXG25304.1"/>
    </source>
</evidence>
<proteinExistence type="predicted"/>
<keyword evidence="1" id="KW-1133">Transmembrane helix</keyword>
<feature type="transmembrane region" description="Helical" evidence="1">
    <location>
        <begin position="6"/>
        <end position="26"/>
    </location>
</feature>
<organism evidence="2 3">
    <name type="scientific">Sorghum bicolor</name>
    <name type="common">Sorghum</name>
    <name type="synonym">Sorghum vulgare</name>
    <dbReference type="NCBI Taxonomy" id="4558"/>
    <lineage>
        <taxon>Eukaryota</taxon>
        <taxon>Viridiplantae</taxon>
        <taxon>Streptophyta</taxon>
        <taxon>Embryophyta</taxon>
        <taxon>Tracheophyta</taxon>
        <taxon>Spermatophyta</taxon>
        <taxon>Magnoliopsida</taxon>
        <taxon>Liliopsida</taxon>
        <taxon>Poales</taxon>
        <taxon>Poaceae</taxon>
        <taxon>PACMAD clade</taxon>
        <taxon>Panicoideae</taxon>
        <taxon>Andropogonodae</taxon>
        <taxon>Andropogoneae</taxon>
        <taxon>Sorghinae</taxon>
        <taxon>Sorghum</taxon>
    </lineage>
</organism>
<name>A0A1B6PHY6_SORBI</name>
<evidence type="ECO:0000313" key="3">
    <source>
        <dbReference type="Proteomes" id="UP000000768"/>
    </source>
</evidence>
<sequence length="128" mass="13906">MDRSVVIGGWVMWSLSVVFVAATWAPSFRRVPTAARDVQCACVRRCMHGAFDRPAPAVVRMNDVELDQTIGPACVCVTLAGFLHCWCLFAVVPQCACARGHTVGGGQDELFGAPERSRQEISLHGRFG</sequence>
<keyword evidence="1" id="KW-0812">Transmembrane</keyword>
<dbReference type="Gramene" id="KXG25304">
    <property type="protein sequence ID" value="KXG25304"/>
    <property type="gene ID" value="SORBI_3007G153800"/>
</dbReference>
<protein>
    <submittedName>
        <fullName evidence="2">Uncharacterized protein</fullName>
    </submittedName>
</protein>
<keyword evidence="1" id="KW-0472">Membrane</keyword>
<dbReference type="EMBL" id="CM000766">
    <property type="protein sequence ID" value="KXG25304.1"/>
    <property type="molecule type" value="Genomic_DNA"/>
</dbReference>
<reference evidence="3" key="2">
    <citation type="journal article" date="2018" name="Plant J.">
        <title>The Sorghum bicolor reference genome: improved assembly, gene annotations, a transcriptome atlas, and signatures of genome organization.</title>
        <authorList>
            <person name="McCormick R.F."/>
            <person name="Truong S.K."/>
            <person name="Sreedasyam A."/>
            <person name="Jenkins J."/>
            <person name="Shu S."/>
            <person name="Sims D."/>
            <person name="Kennedy M."/>
            <person name="Amirebrahimi M."/>
            <person name="Weers B.D."/>
            <person name="McKinley B."/>
            <person name="Mattison A."/>
            <person name="Morishige D.T."/>
            <person name="Grimwood J."/>
            <person name="Schmutz J."/>
            <person name="Mullet J.E."/>
        </authorList>
    </citation>
    <scope>NUCLEOTIDE SEQUENCE [LARGE SCALE GENOMIC DNA]</scope>
    <source>
        <strain evidence="3">cv. BTx623</strain>
    </source>
</reference>
<dbReference type="AlphaFoldDB" id="A0A1B6PHY6"/>
<gene>
    <name evidence="2" type="ORF">SORBI_3007G153800</name>
</gene>
<reference evidence="2 3" key="1">
    <citation type="journal article" date="2009" name="Nature">
        <title>The Sorghum bicolor genome and the diversification of grasses.</title>
        <authorList>
            <person name="Paterson A.H."/>
            <person name="Bowers J.E."/>
            <person name="Bruggmann R."/>
            <person name="Dubchak I."/>
            <person name="Grimwood J."/>
            <person name="Gundlach H."/>
            <person name="Haberer G."/>
            <person name="Hellsten U."/>
            <person name="Mitros T."/>
            <person name="Poliakov A."/>
            <person name="Schmutz J."/>
            <person name="Spannagl M."/>
            <person name="Tang H."/>
            <person name="Wang X."/>
            <person name="Wicker T."/>
            <person name="Bharti A.K."/>
            <person name="Chapman J."/>
            <person name="Feltus F.A."/>
            <person name="Gowik U."/>
            <person name="Grigoriev I.V."/>
            <person name="Lyons E."/>
            <person name="Maher C.A."/>
            <person name="Martis M."/>
            <person name="Narechania A."/>
            <person name="Otillar R.P."/>
            <person name="Penning B.W."/>
            <person name="Salamov A.A."/>
            <person name="Wang Y."/>
            <person name="Zhang L."/>
            <person name="Carpita N.C."/>
            <person name="Freeling M."/>
            <person name="Gingle A.R."/>
            <person name="Hash C.T."/>
            <person name="Keller B."/>
            <person name="Klein P."/>
            <person name="Kresovich S."/>
            <person name="McCann M.C."/>
            <person name="Ming R."/>
            <person name="Peterson D.G."/>
            <person name="Mehboob-ur-Rahman"/>
            <person name="Ware D."/>
            <person name="Westhoff P."/>
            <person name="Mayer K.F."/>
            <person name="Messing J."/>
            <person name="Rokhsar D.S."/>
        </authorList>
    </citation>
    <scope>NUCLEOTIDE SEQUENCE [LARGE SCALE GENOMIC DNA]</scope>
    <source>
        <strain evidence="3">cv. BTx623</strain>
    </source>
</reference>
<dbReference type="InParanoid" id="A0A1B6PHY6"/>
<evidence type="ECO:0000256" key="1">
    <source>
        <dbReference type="SAM" id="Phobius"/>
    </source>
</evidence>
<accession>A0A1B6PHY6</accession>
<dbReference type="Proteomes" id="UP000000768">
    <property type="component" value="Chromosome 7"/>
</dbReference>